<dbReference type="KEGG" id="slb:AWJ20_3334"/>
<dbReference type="AlphaFoldDB" id="A0A167FTU9"/>
<proteinExistence type="predicted"/>
<dbReference type="RefSeq" id="XP_018738172.1">
    <property type="nucleotide sequence ID" value="XM_018880344.1"/>
</dbReference>
<dbReference type="Proteomes" id="UP000189580">
    <property type="component" value="Chromosome b"/>
</dbReference>
<evidence type="ECO:0000313" key="1">
    <source>
        <dbReference type="EMBL" id="ANB15695.1"/>
    </source>
</evidence>
<name>A0A167FTU9_9ASCO</name>
<protein>
    <submittedName>
        <fullName evidence="1">Uncharacterized protein</fullName>
    </submittedName>
</protein>
<gene>
    <name evidence="1" type="ORF">AWJ20_3334</name>
</gene>
<keyword evidence="2" id="KW-1185">Reference proteome</keyword>
<dbReference type="GeneID" id="30035345"/>
<evidence type="ECO:0000313" key="2">
    <source>
        <dbReference type="Proteomes" id="UP000189580"/>
    </source>
</evidence>
<sequence length="87" mass="9558">MFTQKNKSSLWVETLINPFTIGPNTGPLYGPNENRAIPIPRCSLDQISAIVPPAKDRAELANTPQRKRHTSRAPMFGASAQGILKMV</sequence>
<dbReference type="EMBL" id="CP014503">
    <property type="protein sequence ID" value="ANB15695.1"/>
    <property type="molecule type" value="Genomic_DNA"/>
</dbReference>
<organism evidence="1 2">
    <name type="scientific">Sugiyamaella lignohabitans</name>
    <dbReference type="NCBI Taxonomy" id="796027"/>
    <lineage>
        <taxon>Eukaryota</taxon>
        <taxon>Fungi</taxon>
        <taxon>Dikarya</taxon>
        <taxon>Ascomycota</taxon>
        <taxon>Saccharomycotina</taxon>
        <taxon>Dipodascomycetes</taxon>
        <taxon>Dipodascales</taxon>
        <taxon>Trichomonascaceae</taxon>
        <taxon>Sugiyamaella</taxon>
    </lineage>
</organism>
<reference evidence="1 2" key="1">
    <citation type="submission" date="2016-02" db="EMBL/GenBank/DDBJ databases">
        <title>Complete genome sequence and transcriptome regulation of the pentose utilising yeast Sugiyamaella lignohabitans.</title>
        <authorList>
            <person name="Bellasio M."/>
            <person name="Peymann A."/>
            <person name="Valli M."/>
            <person name="Sipitzky M."/>
            <person name="Graf A."/>
            <person name="Sauer M."/>
            <person name="Marx H."/>
            <person name="Mattanovich D."/>
        </authorList>
    </citation>
    <scope>NUCLEOTIDE SEQUENCE [LARGE SCALE GENOMIC DNA]</scope>
    <source>
        <strain evidence="1 2">CBS 10342</strain>
    </source>
</reference>
<accession>A0A167FTU9</accession>